<dbReference type="GO" id="GO:0005886">
    <property type="term" value="C:plasma membrane"/>
    <property type="evidence" value="ECO:0007669"/>
    <property type="project" value="TreeGrafter"/>
</dbReference>
<name>A0A921MGR3_9MICO</name>
<feature type="transmembrane region" description="Helical" evidence="2">
    <location>
        <begin position="147"/>
        <end position="166"/>
    </location>
</feature>
<feature type="transmembrane region" description="Helical" evidence="2">
    <location>
        <begin position="178"/>
        <end position="198"/>
    </location>
</feature>
<dbReference type="Proteomes" id="UP000784435">
    <property type="component" value="Unassembled WGS sequence"/>
</dbReference>
<reference evidence="3" key="1">
    <citation type="journal article" date="2021" name="PeerJ">
        <title>Extensive microbial diversity within the chicken gut microbiome revealed by metagenomics and culture.</title>
        <authorList>
            <person name="Gilroy R."/>
            <person name="Ravi A."/>
            <person name="Getino M."/>
            <person name="Pursley I."/>
            <person name="Horton D.L."/>
            <person name="Alikhan N.F."/>
            <person name="Baker D."/>
            <person name="Gharbi K."/>
            <person name="Hall N."/>
            <person name="Watson M."/>
            <person name="Adriaenssens E.M."/>
            <person name="Foster-Nyarko E."/>
            <person name="Jarju S."/>
            <person name="Secka A."/>
            <person name="Antonio M."/>
            <person name="Oren A."/>
            <person name="Chaudhuri R.R."/>
            <person name="La Ragione R."/>
            <person name="Hildebrand F."/>
            <person name="Pallen M.J."/>
        </authorList>
    </citation>
    <scope>NUCLEOTIDE SEQUENCE</scope>
    <source>
        <strain evidence="3">ChiGjej5B5-7349</strain>
    </source>
</reference>
<keyword evidence="2" id="KW-0472">Membrane</keyword>
<feature type="transmembrane region" description="Helical" evidence="2">
    <location>
        <begin position="122"/>
        <end position="141"/>
    </location>
</feature>
<dbReference type="SUPFAM" id="SSF103473">
    <property type="entry name" value="MFS general substrate transporter"/>
    <property type="match status" value="1"/>
</dbReference>
<dbReference type="PANTHER" id="PTHR34989">
    <property type="entry name" value="PROTEIN HDED"/>
    <property type="match status" value="1"/>
</dbReference>
<feature type="transmembrane region" description="Helical" evidence="2">
    <location>
        <begin position="66"/>
        <end position="85"/>
    </location>
</feature>
<feature type="region of interest" description="Disordered" evidence="1">
    <location>
        <begin position="1"/>
        <end position="48"/>
    </location>
</feature>
<dbReference type="InterPro" id="IPR005325">
    <property type="entry name" value="DUF308_memb"/>
</dbReference>
<comment type="caution">
    <text evidence="3">The sequence shown here is derived from an EMBL/GenBank/DDBJ whole genome shotgun (WGS) entry which is preliminary data.</text>
</comment>
<dbReference type="EMBL" id="DYUK01000317">
    <property type="protein sequence ID" value="HJG81451.1"/>
    <property type="molecule type" value="Genomic_DNA"/>
</dbReference>
<dbReference type="Pfam" id="PF03729">
    <property type="entry name" value="DUF308"/>
    <property type="match status" value="1"/>
</dbReference>
<organism evidence="3 4">
    <name type="scientific">Brevibacterium senegalense</name>
    <dbReference type="NCBI Taxonomy" id="1033736"/>
    <lineage>
        <taxon>Bacteria</taxon>
        <taxon>Bacillati</taxon>
        <taxon>Actinomycetota</taxon>
        <taxon>Actinomycetes</taxon>
        <taxon>Micrococcales</taxon>
        <taxon>Brevibacteriaceae</taxon>
        <taxon>Brevibacterium</taxon>
    </lineage>
</organism>
<protein>
    <submittedName>
        <fullName evidence="3">DUF308 domain-containing protein</fullName>
    </submittedName>
</protein>
<feature type="transmembrane region" description="Helical" evidence="2">
    <location>
        <begin position="91"/>
        <end position="110"/>
    </location>
</feature>
<evidence type="ECO:0000313" key="3">
    <source>
        <dbReference type="EMBL" id="HJG81451.1"/>
    </source>
</evidence>
<evidence type="ECO:0000313" key="4">
    <source>
        <dbReference type="Proteomes" id="UP000784435"/>
    </source>
</evidence>
<evidence type="ECO:0000256" key="1">
    <source>
        <dbReference type="SAM" id="MobiDB-lite"/>
    </source>
</evidence>
<dbReference type="InterPro" id="IPR036259">
    <property type="entry name" value="MFS_trans_sf"/>
</dbReference>
<dbReference type="InterPro" id="IPR052712">
    <property type="entry name" value="Acid_resist_chaperone_HdeD"/>
</dbReference>
<accession>A0A921MGR3</accession>
<dbReference type="AlphaFoldDB" id="A0A921MGR3"/>
<feature type="compositionally biased region" description="Polar residues" evidence="1">
    <location>
        <begin position="1"/>
        <end position="13"/>
    </location>
</feature>
<dbReference type="PANTHER" id="PTHR34989:SF1">
    <property type="entry name" value="PROTEIN HDED"/>
    <property type="match status" value="1"/>
</dbReference>
<feature type="transmembrane region" description="Helical" evidence="2">
    <location>
        <begin position="204"/>
        <end position="227"/>
    </location>
</feature>
<proteinExistence type="predicted"/>
<keyword evidence="2" id="KW-0812">Transmembrane</keyword>
<gene>
    <name evidence="3" type="ORF">K8V08_13690</name>
</gene>
<sequence length="236" mass="24379">MTTPPHGSQNPAPQGSPEGPETPAPGRDSAPEQPTTPGQTPPGQAPFGPGAVFGRSYDDLRRGARTALIIQGVLSIIMGVLFLAMPGVTAIVFGMMFAIWIAAGGVMSLIGHFSRDKEHRSGWTLAGAILSIIAGIVAFVLPGAATLALALVVGFWALVAGVTGIVSSFSLRKMGAKYWWTMLINGIVGVLVGIVFVVSPAGALVSLAWVLGIFAIVDGIAEIVLGIRMKKKQPTA</sequence>
<reference evidence="3" key="2">
    <citation type="submission" date="2021-09" db="EMBL/GenBank/DDBJ databases">
        <authorList>
            <person name="Gilroy R."/>
        </authorList>
    </citation>
    <scope>NUCLEOTIDE SEQUENCE</scope>
    <source>
        <strain evidence="3">ChiGjej5B5-7349</strain>
    </source>
</reference>
<keyword evidence="2" id="KW-1133">Transmembrane helix</keyword>
<evidence type="ECO:0000256" key="2">
    <source>
        <dbReference type="SAM" id="Phobius"/>
    </source>
</evidence>